<dbReference type="EMBL" id="SNRW01002875">
    <property type="protein sequence ID" value="KAA6391453.1"/>
    <property type="molecule type" value="Genomic_DNA"/>
</dbReference>
<dbReference type="AlphaFoldDB" id="A0A5J4W9X0"/>
<feature type="non-terminal residue" evidence="1">
    <location>
        <position position="1"/>
    </location>
</feature>
<protein>
    <submittedName>
        <fullName evidence="1">Uncharacterized protein</fullName>
    </submittedName>
</protein>
<evidence type="ECO:0000313" key="2">
    <source>
        <dbReference type="Proteomes" id="UP000324800"/>
    </source>
</evidence>
<proteinExistence type="predicted"/>
<dbReference type="Proteomes" id="UP000324800">
    <property type="component" value="Unassembled WGS sequence"/>
</dbReference>
<accession>A0A5J4W9X0</accession>
<sequence length="152" mass="17393">IEASLILNSLNRLLTQAVKKGGWNCSLQLNKRILGNLYSWLYKIIENNPMSILDQNPTAMTTMDAVEIGQGATLQLINLNLMDAGRWKGKWHVTDSNLRRINYISKENRIPALQYQQYMKCLGIFPKGDQAFNSMTRQNPMGVQTYYYNDSA</sequence>
<comment type="caution">
    <text evidence="1">The sequence shown here is derived from an EMBL/GenBank/DDBJ whole genome shotgun (WGS) entry which is preliminary data.</text>
</comment>
<gene>
    <name evidence="1" type="ORF">EZS28_013015</name>
</gene>
<evidence type="ECO:0000313" key="1">
    <source>
        <dbReference type="EMBL" id="KAA6391453.1"/>
    </source>
</evidence>
<name>A0A5J4W9X0_9EUKA</name>
<organism evidence="1 2">
    <name type="scientific">Streblomastix strix</name>
    <dbReference type="NCBI Taxonomy" id="222440"/>
    <lineage>
        <taxon>Eukaryota</taxon>
        <taxon>Metamonada</taxon>
        <taxon>Preaxostyla</taxon>
        <taxon>Oxymonadida</taxon>
        <taxon>Streblomastigidae</taxon>
        <taxon>Streblomastix</taxon>
    </lineage>
</organism>
<reference evidence="1 2" key="1">
    <citation type="submission" date="2019-03" db="EMBL/GenBank/DDBJ databases">
        <title>Single cell metagenomics reveals metabolic interactions within the superorganism composed of flagellate Streblomastix strix and complex community of Bacteroidetes bacteria on its surface.</title>
        <authorList>
            <person name="Treitli S.C."/>
            <person name="Kolisko M."/>
            <person name="Husnik F."/>
            <person name="Keeling P."/>
            <person name="Hampl V."/>
        </authorList>
    </citation>
    <scope>NUCLEOTIDE SEQUENCE [LARGE SCALE GENOMIC DNA]</scope>
    <source>
        <strain evidence="1">ST1C</strain>
    </source>
</reference>